<reference evidence="3 4" key="1">
    <citation type="submission" date="2016-12" db="EMBL/GenBank/DDBJ databases">
        <title>Trade-off between light-utilization and light-protection in marine flavobacteria.</title>
        <authorList>
            <person name="Kumagai Y."/>
            <person name="Yoshizawa S."/>
            <person name="Kogure K."/>
            <person name="Iwasaki W."/>
        </authorList>
    </citation>
    <scope>NUCLEOTIDE SEQUENCE [LARGE SCALE GENOMIC DNA]</scope>
    <source>
        <strain evidence="3 4">NBRC 108759</strain>
    </source>
</reference>
<dbReference type="InterPro" id="IPR008756">
    <property type="entry name" value="Peptidase_M56"/>
</dbReference>
<accession>A0A2S7WP19</accession>
<protein>
    <submittedName>
        <fullName evidence="3">BlaR1 peptidase M56</fullName>
    </submittedName>
</protein>
<evidence type="ECO:0000313" key="3">
    <source>
        <dbReference type="EMBL" id="PQJ79334.1"/>
    </source>
</evidence>
<feature type="transmembrane region" description="Helical" evidence="1">
    <location>
        <begin position="34"/>
        <end position="51"/>
    </location>
</feature>
<dbReference type="Proteomes" id="UP000238882">
    <property type="component" value="Unassembled WGS sequence"/>
</dbReference>
<keyword evidence="1" id="KW-1133">Transmembrane helix</keyword>
<keyword evidence="1" id="KW-0472">Membrane</keyword>
<gene>
    <name evidence="3" type="ORF">BTO18_09180</name>
</gene>
<evidence type="ECO:0000256" key="1">
    <source>
        <dbReference type="SAM" id="Phobius"/>
    </source>
</evidence>
<dbReference type="Gene3D" id="3.30.1150.10">
    <property type="match status" value="1"/>
</dbReference>
<organism evidence="3 4">
    <name type="scientific">Polaribacter porphyrae</name>
    <dbReference type="NCBI Taxonomy" id="1137780"/>
    <lineage>
        <taxon>Bacteria</taxon>
        <taxon>Pseudomonadati</taxon>
        <taxon>Bacteroidota</taxon>
        <taxon>Flavobacteriia</taxon>
        <taxon>Flavobacteriales</taxon>
        <taxon>Flavobacteriaceae</taxon>
    </lineage>
</organism>
<dbReference type="OrthoDB" id="1522859at2"/>
<comment type="caution">
    <text evidence="3">The sequence shown here is derived from an EMBL/GenBank/DDBJ whole genome shotgun (WGS) entry which is preliminary data.</text>
</comment>
<dbReference type="AlphaFoldDB" id="A0A2S7WP19"/>
<keyword evidence="1" id="KW-0812">Transmembrane</keyword>
<proteinExistence type="predicted"/>
<dbReference type="PANTHER" id="PTHR34978:SF3">
    <property type="entry name" value="SLR0241 PROTEIN"/>
    <property type="match status" value="1"/>
</dbReference>
<feature type="domain" description="Peptidase M56" evidence="2">
    <location>
        <begin position="153"/>
        <end position="255"/>
    </location>
</feature>
<dbReference type="EMBL" id="MSCN01000001">
    <property type="protein sequence ID" value="PQJ79334.1"/>
    <property type="molecule type" value="Genomic_DNA"/>
</dbReference>
<dbReference type="PANTHER" id="PTHR34978">
    <property type="entry name" value="POSSIBLE SENSOR-TRANSDUCER PROTEIN BLAR"/>
    <property type="match status" value="1"/>
</dbReference>
<evidence type="ECO:0000259" key="2">
    <source>
        <dbReference type="Pfam" id="PF05569"/>
    </source>
</evidence>
<dbReference type="Pfam" id="PF05569">
    <property type="entry name" value="Peptidase_M56"/>
    <property type="match status" value="1"/>
</dbReference>
<name>A0A2S7WP19_9FLAO</name>
<dbReference type="CDD" id="cd07341">
    <property type="entry name" value="M56_BlaR1_MecR1_like"/>
    <property type="match status" value="1"/>
</dbReference>
<dbReference type="InterPro" id="IPR052173">
    <property type="entry name" value="Beta-lactam_resp_regulator"/>
</dbReference>
<feature type="transmembrane region" description="Helical" evidence="1">
    <location>
        <begin position="6"/>
        <end position="22"/>
    </location>
</feature>
<feature type="transmembrane region" description="Helical" evidence="1">
    <location>
        <begin position="92"/>
        <end position="110"/>
    </location>
</feature>
<feature type="transmembrane region" description="Helical" evidence="1">
    <location>
        <begin position="266"/>
        <end position="283"/>
    </location>
</feature>
<keyword evidence="4" id="KW-1185">Reference proteome</keyword>
<sequence>MINYILQVILYQVLFLMIYDFFLSKETFFTKNRWYLLLTPILSFIIPLIKIPTFQKAVSQDFIIQLPEIVLSPEKVIQNSFEPQNIETSVNYINILFWLGVVVFLILFLVKLIKIINLIRSNEIIRKSDFKLILIPKQRKAFSFFNYIFLGKEIKDNQKEKVIQHELVHSKQKHTLDLLFFEILKIVMWFNPMLYFYQKRITLVHEYISDAEVAKLASKEQYINNLLSNFFQVENIGFVNQFYKSSFVKRRVLMITKKQSKQINQFKYLLLIPVLVFMFFYSSCSSSKSQFEKRTITHYRIADGKLFSYKGDKETYFDSYFGVDPKGLLEEIPFDELPEEIKEQEYAKFRSFRKKFNGNLSFSNMLKFDKFFKTPDGRIARGSIGNNFTSIHPDKLGDELLFIRLSKRPTFPGCEEGDSECFLEKLDQHFFNNFDKTILTDLELDTKKVKVLVDFNINTNGFVEDIDVKAPNKIIGEEAIKVIAALPKMTGGEKYGKPIKANYKLPFTILIE</sequence>
<evidence type="ECO:0000313" key="4">
    <source>
        <dbReference type="Proteomes" id="UP000238882"/>
    </source>
</evidence>
<dbReference type="RefSeq" id="WP_105015935.1">
    <property type="nucleotide sequence ID" value="NZ_MSCN01000001.1"/>
</dbReference>